<dbReference type="InterPro" id="IPR039420">
    <property type="entry name" value="WalR-like"/>
</dbReference>
<evidence type="ECO:0000259" key="8">
    <source>
        <dbReference type="PROSITE" id="PS50110"/>
    </source>
</evidence>
<dbReference type="Gene3D" id="1.10.10.10">
    <property type="entry name" value="Winged helix-like DNA-binding domain superfamily/Winged helix DNA-binding domain"/>
    <property type="match status" value="1"/>
</dbReference>
<dbReference type="GO" id="GO:0006355">
    <property type="term" value="P:regulation of DNA-templated transcription"/>
    <property type="evidence" value="ECO:0007669"/>
    <property type="project" value="InterPro"/>
</dbReference>
<keyword evidence="3" id="KW-0805">Transcription regulation</keyword>
<feature type="domain" description="Response regulatory" evidence="8">
    <location>
        <begin position="2"/>
        <end position="116"/>
    </location>
</feature>
<feature type="DNA-binding region" description="OmpR/PhoB-type" evidence="7">
    <location>
        <begin position="124"/>
        <end position="227"/>
    </location>
</feature>
<dbReference type="SMART" id="SM00448">
    <property type="entry name" value="REC"/>
    <property type="match status" value="1"/>
</dbReference>
<evidence type="ECO:0000256" key="3">
    <source>
        <dbReference type="ARBA" id="ARBA00023015"/>
    </source>
</evidence>
<dbReference type="SUPFAM" id="SSF52172">
    <property type="entry name" value="CheY-like"/>
    <property type="match status" value="1"/>
</dbReference>
<dbReference type="Proteomes" id="UP000267464">
    <property type="component" value="Unassembled WGS sequence"/>
</dbReference>
<dbReference type="PANTHER" id="PTHR48111:SF1">
    <property type="entry name" value="TWO-COMPONENT RESPONSE REGULATOR ORR33"/>
    <property type="match status" value="1"/>
</dbReference>
<dbReference type="Pfam" id="PF00072">
    <property type="entry name" value="Response_reg"/>
    <property type="match status" value="1"/>
</dbReference>
<dbReference type="Gene3D" id="6.10.250.690">
    <property type="match status" value="1"/>
</dbReference>
<keyword evidence="11" id="KW-1185">Reference proteome</keyword>
<dbReference type="EMBL" id="QUSW01000006">
    <property type="protein sequence ID" value="RQP22771.1"/>
    <property type="molecule type" value="Genomic_DNA"/>
</dbReference>
<keyword evidence="5" id="KW-0804">Transcription</keyword>
<protein>
    <submittedName>
        <fullName evidence="10">DNA-binding response regulator</fullName>
    </submittedName>
</protein>
<evidence type="ECO:0000256" key="2">
    <source>
        <dbReference type="ARBA" id="ARBA00023012"/>
    </source>
</evidence>
<proteinExistence type="predicted"/>
<evidence type="ECO:0000256" key="4">
    <source>
        <dbReference type="ARBA" id="ARBA00023125"/>
    </source>
</evidence>
<evidence type="ECO:0000256" key="1">
    <source>
        <dbReference type="ARBA" id="ARBA00022553"/>
    </source>
</evidence>
<sequence>MKVLLIEDEQSIADFVRSGLTERGITVQHCADGNSGFEAASRPGFDAIVLDLMLPGRDGLSVLQGLRSARVNTPVILLTARNELGDRIEGLQLGADDYLAKPFFVEELAARLQALVRRLSGERQNTVQVGTLVLDRITRRAVCGDQSVELTTREFSLMEYLMRSAGRVFTRGQILEHVWGYDFDPSTNVVDVCIQRIRRKLDAVIPAGDAGHAPIEAVRGVGYRFRDTG</sequence>
<dbReference type="Gene3D" id="3.40.50.2300">
    <property type="match status" value="1"/>
</dbReference>
<dbReference type="GO" id="GO:0005829">
    <property type="term" value="C:cytosol"/>
    <property type="evidence" value="ECO:0007669"/>
    <property type="project" value="TreeGrafter"/>
</dbReference>
<dbReference type="PROSITE" id="PS50110">
    <property type="entry name" value="RESPONSE_REGULATORY"/>
    <property type="match status" value="1"/>
</dbReference>
<dbReference type="CDD" id="cd00383">
    <property type="entry name" value="trans_reg_C"/>
    <property type="match status" value="1"/>
</dbReference>
<dbReference type="RefSeq" id="WP_124542342.1">
    <property type="nucleotide sequence ID" value="NZ_QUSW01000006.1"/>
</dbReference>
<dbReference type="SMART" id="SM00862">
    <property type="entry name" value="Trans_reg_C"/>
    <property type="match status" value="1"/>
</dbReference>
<dbReference type="PROSITE" id="PS51755">
    <property type="entry name" value="OMPR_PHOB"/>
    <property type="match status" value="1"/>
</dbReference>
<keyword evidence="4 7" id="KW-0238">DNA-binding</keyword>
<dbReference type="InterPro" id="IPR011006">
    <property type="entry name" value="CheY-like_superfamily"/>
</dbReference>
<dbReference type="InterPro" id="IPR001867">
    <property type="entry name" value="OmpR/PhoB-type_DNA-bd"/>
</dbReference>
<keyword evidence="2" id="KW-0902">Two-component regulatory system</keyword>
<evidence type="ECO:0000259" key="9">
    <source>
        <dbReference type="PROSITE" id="PS51755"/>
    </source>
</evidence>
<evidence type="ECO:0000256" key="5">
    <source>
        <dbReference type="ARBA" id="ARBA00023163"/>
    </source>
</evidence>
<comment type="caution">
    <text evidence="10">The sequence shown here is derived from an EMBL/GenBank/DDBJ whole genome shotgun (WGS) entry which is preliminary data.</text>
</comment>
<evidence type="ECO:0000256" key="6">
    <source>
        <dbReference type="PROSITE-ProRule" id="PRU00169"/>
    </source>
</evidence>
<accession>A0A3N7HPU3</accession>
<dbReference type="GO" id="GO:0032993">
    <property type="term" value="C:protein-DNA complex"/>
    <property type="evidence" value="ECO:0007669"/>
    <property type="project" value="TreeGrafter"/>
</dbReference>
<evidence type="ECO:0000313" key="11">
    <source>
        <dbReference type="Proteomes" id="UP000267464"/>
    </source>
</evidence>
<keyword evidence="1 6" id="KW-0597">Phosphoprotein</keyword>
<dbReference type="GO" id="GO:0000156">
    <property type="term" value="F:phosphorelay response regulator activity"/>
    <property type="evidence" value="ECO:0007669"/>
    <property type="project" value="TreeGrafter"/>
</dbReference>
<evidence type="ECO:0000256" key="7">
    <source>
        <dbReference type="PROSITE-ProRule" id="PRU01091"/>
    </source>
</evidence>
<dbReference type="GO" id="GO:0000976">
    <property type="term" value="F:transcription cis-regulatory region binding"/>
    <property type="evidence" value="ECO:0007669"/>
    <property type="project" value="TreeGrafter"/>
</dbReference>
<feature type="domain" description="OmpR/PhoB-type" evidence="9">
    <location>
        <begin position="124"/>
        <end position="227"/>
    </location>
</feature>
<dbReference type="Pfam" id="PF00486">
    <property type="entry name" value="Trans_reg_C"/>
    <property type="match status" value="1"/>
</dbReference>
<reference evidence="10 11" key="1">
    <citation type="submission" date="2018-08" db="EMBL/GenBank/DDBJ databases">
        <authorList>
            <person name="Khan S.A."/>
            <person name="Jeon C.O."/>
            <person name="Chun B.H."/>
            <person name="Jeong S.E."/>
        </authorList>
    </citation>
    <scope>NUCLEOTIDE SEQUENCE [LARGE SCALE GENOMIC DNA]</scope>
    <source>
        <strain evidence="10 11">S-16</strain>
    </source>
</reference>
<dbReference type="InterPro" id="IPR036388">
    <property type="entry name" value="WH-like_DNA-bd_sf"/>
</dbReference>
<gene>
    <name evidence="10" type="ORF">DZC73_20970</name>
</gene>
<dbReference type="OrthoDB" id="9802426at2"/>
<dbReference type="FunFam" id="1.10.10.10:FF:000005">
    <property type="entry name" value="Two-component system response regulator"/>
    <property type="match status" value="1"/>
</dbReference>
<organism evidence="10 11">
    <name type="scientific">Piscinibacter terrae</name>
    <dbReference type="NCBI Taxonomy" id="2496871"/>
    <lineage>
        <taxon>Bacteria</taxon>
        <taxon>Pseudomonadati</taxon>
        <taxon>Pseudomonadota</taxon>
        <taxon>Betaproteobacteria</taxon>
        <taxon>Burkholderiales</taxon>
        <taxon>Sphaerotilaceae</taxon>
        <taxon>Piscinibacter</taxon>
    </lineage>
</organism>
<dbReference type="PANTHER" id="PTHR48111">
    <property type="entry name" value="REGULATOR OF RPOS"/>
    <property type="match status" value="1"/>
</dbReference>
<evidence type="ECO:0000313" key="10">
    <source>
        <dbReference type="EMBL" id="RQP22771.1"/>
    </source>
</evidence>
<dbReference type="AlphaFoldDB" id="A0A3N7HPU3"/>
<name>A0A3N7HPU3_9BURK</name>
<feature type="modified residue" description="4-aspartylphosphate" evidence="6">
    <location>
        <position position="51"/>
    </location>
</feature>
<reference evidence="10 11" key="2">
    <citation type="submission" date="2018-12" db="EMBL/GenBank/DDBJ databases">
        <title>Rhizobacter gummiphilus sp. nov., a rubber-degrading bacterium isolated from the soil of a botanical garden in Japan.</title>
        <authorList>
            <person name="Shunsuke S.S."/>
        </authorList>
    </citation>
    <scope>NUCLEOTIDE SEQUENCE [LARGE SCALE GENOMIC DNA]</scope>
    <source>
        <strain evidence="10 11">S-16</strain>
    </source>
</reference>
<dbReference type="InterPro" id="IPR001789">
    <property type="entry name" value="Sig_transdc_resp-reg_receiver"/>
</dbReference>